<evidence type="ECO:0000313" key="2">
    <source>
        <dbReference type="EMBL" id="CAB3973192.1"/>
    </source>
</evidence>
<accession>A0A6J5JMV3</accession>
<dbReference type="RefSeq" id="WP_175240226.1">
    <property type="nucleotide sequence ID" value="NZ_CABWIK020000045.1"/>
</dbReference>
<dbReference type="EMBL" id="CABWIK020000045">
    <property type="protein sequence ID" value="CAB3973192.1"/>
    <property type="molecule type" value="Genomic_DNA"/>
</dbReference>
<name>A0A6J5JMV3_9BURK</name>
<gene>
    <name evidence="2" type="ORF">BCO9919_05645</name>
</gene>
<dbReference type="AlphaFoldDB" id="A0A6J5JMV3"/>
<dbReference type="Proteomes" id="UP000494322">
    <property type="component" value="Unassembled WGS sequence"/>
</dbReference>
<keyword evidence="1" id="KW-0812">Transmembrane</keyword>
<evidence type="ECO:0000256" key="1">
    <source>
        <dbReference type="SAM" id="Phobius"/>
    </source>
</evidence>
<keyword evidence="1" id="KW-1133">Transmembrane helix</keyword>
<reference evidence="2 3" key="1">
    <citation type="submission" date="2020-04" db="EMBL/GenBank/DDBJ databases">
        <authorList>
            <person name="Depoorter E."/>
        </authorList>
    </citation>
    <scope>NUCLEOTIDE SEQUENCE [LARGE SCALE GENOMIC DNA]</scope>
    <source>
        <strain evidence="2 3">BCC0132</strain>
    </source>
</reference>
<proteinExistence type="predicted"/>
<evidence type="ECO:0000313" key="3">
    <source>
        <dbReference type="Proteomes" id="UP000494322"/>
    </source>
</evidence>
<organism evidence="2 3">
    <name type="scientific">Burkholderia cenocepacia</name>
    <dbReference type="NCBI Taxonomy" id="95486"/>
    <lineage>
        <taxon>Bacteria</taxon>
        <taxon>Pseudomonadati</taxon>
        <taxon>Pseudomonadota</taxon>
        <taxon>Betaproteobacteria</taxon>
        <taxon>Burkholderiales</taxon>
        <taxon>Burkholderiaceae</taxon>
        <taxon>Burkholderia</taxon>
        <taxon>Burkholderia cepacia complex</taxon>
    </lineage>
</organism>
<keyword evidence="1" id="KW-0472">Membrane</keyword>
<sequence>MKWIVDRLLLIVTALICAAAGWTLIAATGEWFPALMMLIAFATLWGDNARLRKLLEQNGIDPRQRKR</sequence>
<feature type="transmembrane region" description="Helical" evidence="1">
    <location>
        <begin position="31"/>
        <end position="47"/>
    </location>
</feature>
<protein>
    <submittedName>
        <fullName evidence="2">Uncharacterized protein</fullName>
    </submittedName>
</protein>